<dbReference type="EMBL" id="JAAVJC010000018">
    <property type="protein sequence ID" value="NJQ14235.1"/>
    <property type="molecule type" value="Genomic_DNA"/>
</dbReference>
<gene>
    <name evidence="3" type="ORF">HCN52_04600</name>
</gene>
<dbReference type="Proteomes" id="UP000727056">
    <property type="component" value="Unassembled WGS sequence"/>
</dbReference>
<accession>A0ABX1C4U3</accession>
<keyword evidence="2" id="KW-0812">Transmembrane</keyword>
<organism evidence="3 4">
    <name type="scientific">Streptomyces bohaiensis</name>
    <dbReference type="NCBI Taxonomy" id="1431344"/>
    <lineage>
        <taxon>Bacteria</taxon>
        <taxon>Bacillati</taxon>
        <taxon>Actinomycetota</taxon>
        <taxon>Actinomycetes</taxon>
        <taxon>Kitasatosporales</taxon>
        <taxon>Streptomycetaceae</taxon>
        <taxon>Streptomyces</taxon>
    </lineage>
</organism>
<dbReference type="RefSeq" id="WP_168087067.1">
    <property type="nucleotide sequence ID" value="NZ_BHZH01000098.1"/>
</dbReference>
<evidence type="ECO:0000256" key="1">
    <source>
        <dbReference type="SAM" id="Coils"/>
    </source>
</evidence>
<evidence type="ECO:0000313" key="4">
    <source>
        <dbReference type="Proteomes" id="UP000727056"/>
    </source>
</evidence>
<feature type="transmembrane region" description="Helical" evidence="2">
    <location>
        <begin position="6"/>
        <end position="27"/>
    </location>
</feature>
<keyword evidence="4" id="KW-1185">Reference proteome</keyword>
<evidence type="ECO:0000313" key="3">
    <source>
        <dbReference type="EMBL" id="NJQ14235.1"/>
    </source>
</evidence>
<reference evidence="3 4" key="1">
    <citation type="submission" date="2020-03" db="EMBL/GenBank/DDBJ databases">
        <title>Draft genome of Streptomyces sp. ventii, isolated from the Axial Seamount in the Pacific Ocean, and resequencing of the two type strains Streptomyces lonarensis strain NCL 716 and Streptomyces bohaiensis strain 11A07.</title>
        <authorList>
            <person name="Loughran R.M."/>
            <person name="Pfannmuller K.M."/>
            <person name="Wasson B.J."/>
            <person name="Deadmond M.C."/>
            <person name="Paddock B.E."/>
            <person name="Koyack M.J."/>
            <person name="Gallegos D.A."/>
            <person name="Mitchell E.A."/>
            <person name="Ushijima B."/>
            <person name="Saw J.H."/>
            <person name="Mcphail K.L."/>
            <person name="Videau P."/>
        </authorList>
    </citation>
    <scope>NUCLEOTIDE SEQUENCE [LARGE SCALE GENOMIC DNA]</scope>
    <source>
        <strain evidence="3 4">11A07</strain>
    </source>
</reference>
<keyword evidence="1" id="KW-0175">Coiled coil</keyword>
<comment type="caution">
    <text evidence="3">The sequence shown here is derived from an EMBL/GenBank/DDBJ whole genome shotgun (WGS) entry which is preliminary data.</text>
</comment>
<name>A0ABX1C4U3_9ACTN</name>
<protein>
    <submittedName>
        <fullName evidence="3">Uncharacterized protein</fullName>
    </submittedName>
</protein>
<feature type="coiled-coil region" evidence="1">
    <location>
        <begin position="56"/>
        <end position="83"/>
    </location>
</feature>
<sequence length="115" mass="12887">MDSTSTGWGAVLLTLISTVGAGVVGLLHWRKARDEAREARQVASFEAISRWMAEDRERLAADRDRQAQRIADLEARAQEQEERQRLTMAYLRTLLEDVRRAGAEPSTPPPGLDLT</sequence>
<keyword evidence="2" id="KW-1133">Transmembrane helix</keyword>
<keyword evidence="2" id="KW-0472">Membrane</keyword>
<evidence type="ECO:0000256" key="2">
    <source>
        <dbReference type="SAM" id="Phobius"/>
    </source>
</evidence>
<proteinExistence type="predicted"/>